<keyword evidence="5" id="KW-0325">Glycoprotein</keyword>
<dbReference type="GO" id="GO:0016020">
    <property type="term" value="C:membrane"/>
    <property type="evidence" value="ECO:0007669"/>
    <property type="project" value="UniProtKB-SubCell"/>
</dbReference>
<keyword evidence="8" id="KW-1185">Reference proteome</keyword>
<comment type="caution">
    <text evidence="7">The sequence shown here is derived from an EMBL/GenBank/DDBJ whole genome shotgun (WGS) entry which is preliminary data.</text>
</comment>
<evidence type="ECO:0000256" key="3">
    <source>
        <dbReference type="ARBA" id="ARBA00022679"/>
    </source>
</evidence>
<dbReference type="InterPro" id="IPR003406">
    <property type="entry name" value="Glyco_trans_14"/>
</dbReference>
<name>A0AAD5F6L4_PRUDU</name>
<keyword evidence="2" id="KW-0328">Glycosyltransferase</keyword>
<evidence type="ECO:0000313" key="7">
    <source>
        <dbReference type="EMBL" id="KAI5355114.1"/>
    </source>
</evidence>
<dbReference type="EMBL" id="JAJFAZ020000001">
    <property type="protein sequence ID" value="KAI5355114.1"/>
    <property type="molecule type" value="Genomic_DNA"/>
</dbReference>
<keyword evidence="3" id="KW-0808">Transferase</keyword>
<evidence type="ECO:0000256" key="4">
    <source>
        <dbReference type="ARBA" id="ARBA00023136"/>
    </source>
</evidence>
<evidence type="ECO:0000256" key="5">
    <source>
        <dbReference type="ARBA" id="ARBA00023180"/>
    </source>
</evidence>
<accession>A0AAD5F6L4</accession>
<dbReference type="Proteomes" id="UP001054821">
    <property type="component" value="Chromosome 1"/>
</dbReference>
<evidence type="ECO:0000256" key="2">
    <source>
        <dbReference type="ARBA" id="ARBA00022676"/>
    </source>
</evidence>
<keyword evidence="4" id="KW-0472">Membrane</keyword>
<keyword evidence="6" id="KW-0732">Signal</keyword>
<gene>
    <name evidence="7" type="ORF">L3X38_008009</name>
</gene>
<feature type="signal peptide" evidence="6">
    <location>
        <begin position="1"/>
        <end position="31"/>
    </location>
</feature>
<sequence>MFSPMPFSLVCTVLLCLPLTIIFTITRPTATTTTIIPTQISQSQKLTKTYQKINLISLPKSLQLDDDSLFLLAARVNSHPPRSDRPKIAFLFLTITILPFSHIWERFFNQTPKTYFSMYVHANPRFTVFPRLRPPGHSLPTRPTIHLHSHLNDLSFACLRAP</sequence>
<organism evidence="7 8">
    <name type="scientific">Prunus dulcis</name>
    <name type="common">Almond</name>
    <name type="synonym">Amygdalus dulcis</name>
    <dbReference type="NCBI Taxonomy" id="3755"/>
    <lineage>
        <taxon>Eukaryota</taxon>
        <taxon>Viridiplantae</taxon>
        <taxon>Streptophyta</taxon>
        <taxon>Embryophyta</taxon>
        <taxon>Tracheophyta</taxon>
        <taxon>Spermatophyta</taxon>
        <taxon>Magnoliopsida</taxon>
        <taxon>eudicotyledons</taxon>
        <taxon>Gunneridae</taxon>
        <taxon>Pentapetalae</taxon>
        <taxon>rosids</taxon>
        <taxon>fabids</taxon>
        <taxon>Rosales</taxon>
        <taxon>Rosaceae</taxon>
        <taxon>Amygdaloideae</taxon>
        <taxon>Amygdaleae</taxon>
        <taxon>Prunus</taxon>
    </lineage>
</organism>
<dbReference type="InterPro" id="IPR044174">
    <property type="entry name" value="BC10-like"/>
</dbReference>
<evidence type="ECO:0000256" key="1">
    <source>
        <dbReference type="ARBA" id="ARBA00004606"/>
    </source>
</evidence>
<proteinExistence type="predicted"/>
<evidence type="ECO:0000313" key="8">
    <source>
        <dbReference type="Proteomes" id="UP001054821"/>
    </source>
</evidence>
<dbReference type="GO" id="GO:0016757">
    <property type="term" value="F:glycosyltransferase activity"/>
    <property type="evidence" value="ECO:0007669"/>
    <property type="project" value="UniProtKB-KW"/>
</dbReference>
<comment type="subcellular location">
    <subcellularLocation>
        <location evidence="1">Membrane</location>
        <topology evidence="1">Single-pass type II membrane protein</topology>
    </subcellularLocation>
</comment>
<evidence type="ECO:0000256" key="6">
    <source>
        <dbReference type="SAM" id="SignalP"/>
    </source>
</evidence>
<feature type="chain" id="PRO_5041988683" evidence="6">
    <location>
        <begin position="32"/>
        <end position="162"/>
    </location>
</feature>
<protein>
    <submittedName>
        <fullName evidence="7">Uncharacterized protein</fullName>
    </submittedName>
</protein>
<reference evidence="7 8" key="1">
    <citation type="journal article" date="2022" name="G3 (Bethesda)">
        <title>Whole-genome sequence and methylome profiling of the almond [Prunus dulcis (Mill.) D.A. Webb] cultivar 'Nonpareil'.</title>
        <authorList>
            <person name="D'Amico-Willman K.M."/>
            <person name="Ouma W.Z."/>
            <person name="Meulia T."/>
            <person name="Sideli G.M."/>
            <person name="Gradziel T.M."/>
            <person name="Fresnedo-Ramirez J."/>
        </authorList>
    </citation>
    <scope>NUCLEOTIDE SEQUENCE [LARGE SCALE GENOMIC DNA]</scope>
    <source>
        <strain evidence="7">Clone GOH B32 T37-40</strain>
    </source>
</reference>
<dbReference type="Pfam" id="PF02485">
    <property type="entry name" value="Branch"/>
    <property type="match status" value="1"/>
</dbReference>
<dbReference type="AlphaFoldDB" id="A0AAD5F6L4"/>
<dbReference type="PANTHER" id="PTHR31042">
    <property type="entry name" value="CORE-2/I-BRANCHING BETA-1,6-N-ACETYLGLUCOSAMINYLTRANSFERASE FAMILY PROTEIN-RELATED"/>
    <property type="match status" value="1"/>
</dbReference>
<dbReference type="PANTHER" id="PTHR31042:SF60">
    <property type="entry name" value="CORE-2_I-BRANCHING BETA-1,6-N-ACETYLGLUCOSAMINYLTRANSFERASE FAMILY PROTEIN"/>
    <property type="match status" value="1"/>
</dbReference>